<protein>
    <submittedName>
        <fullName evidence="1">Uncharacterized protein</fullName>
    </submittedName>
</protein>
<proteinExistence type="predicted"/>
<comment type="caution">
    <text evidence="1">The sequence shown here is derived from an EMBL/GenBank/DDBJ whole genome shotgun (WGS) entry which is preliminary data.</text>
</comment>
<evidence type="ECO:0000313" key="2">
    <source>
        <dbReference type="Proteomes" id="UP000799754"/>
    </source>
</evidence>
<gene>
    <name evidence="1" type="ORF">BU25DRAFT_273323</name>
</gene>
<keyword evidence="2" id="KW-1185">Reference proteome</keyword>
<evidence type="ECO:0000313" key="1">
    <source>
        <dbReference type="EMBL" id="KAF2629732.1"/>
    </source>
</evidence>
<organism evidence="1 2">
    <name type="scientific">Macroventuria anomochaeta</name>
    <dbReference type="NCBI Taxonomy" id="301207"/>
    <lineage>
        <taxon>Eukaryota</taxon>
        <taxon>Fungi</taxon>
        <taxon>Dikarya</taxon>
        <taxon>Ascomycota</taxon>
        <taxon>Pezizomycotina</taxon>
        <taxon>Dothideomycetes</taxon>
        <taxon>Pleosporomycetidae</taxon>
        <taxon>Pleosporales</taxon>
        <taxon>Pleosporineae</taxon>
        <taxon>Didymellaceae</taxon>
        <taxon>Macroventuria</taxon>
    </lineage>
</organism>
<sequence length="172" mass="19214">MVRLSLLARLRARHWSISRTPTARTGLRVRPSTDKRSMQERNQPYLKLRRATADRHPLGVQDSGCGRGSTFEWMLRAAFTRMHVHRECAGACSSSPAEQQASDGRWCRWANTECNTTSTTTGSCSDGDDGELSSQRGASGANETVRSRRRPAWIESRTSQALIAPRRALPRT</sequence>
<dbReference type="EMBL" id="MU006709">
    <property type="protein sequence ID" value="KAF2629732.1"/>
    <property type="molecule type" value="Genomic_DNA"/>
</dbReference>
<name>A0ACB6S6U3_9PLEO</name>
<accession>A0ACB6S6U3</accession>
<dbReference type="Proteomes" id="UP000799754">
    <property type="component" value="Unassembled WGS sequence"/>
</dbReference>
<reference evidence="1" key="1">
    <citation type="journal article" date="2020" name="Stud. Mycol.">
        <title>101 Dothideomycetes genomes: a test case for predicting lifestyles and emergence of pathogens.</title>
        <authorList>
            <person name="Haridas S."/>
            <person name="Albert R."/>
            <person name="Binder M."/>
            <person name="Bloem J."/>
            <person name="Labutti K."/>
            <person name="Salamov A."/>
            <person name="Andreopoulos B."/>
            <person name="Baker S."/>
            <person name="Barry K."/>
            <person name="Bills G."/>
            <person name="Bluhm B."/>
            <person name="Cannon C."/>
            <person name="Castanera R."/>
            <person name="Culley D."/>
            <person name="Daum C."/>
            <person name="Ezra D."/>
            <person name="Gonzalez J."/>
            <person name="Henrissat B."/>
            <person name="Kuo A."/>
            <person name="Liang C."/>
            <person name="Lipzen A."/>
            <person name="Lutzoni F."/>
            <person name="Magnuson J."/>
            <person name="Mondo S."/>
            <person name="Nolan M."/>
            <person name="Ohm R."/>
            <person name="Pangilinan J."/>
            <person name="Park H.-J."/>
            <person name="Ramirez L."/>
            <person name="Alfaro M."/>
            <person name="Sun H."/>
            <person name="Tritt A."/>
            <person name="Yoshinaga Y."/>
            <person name="Zwiers L.-H."/>
            <person name="Turgeon B."/>
            <person name="Goodwin S."/>
            <person name="Spatafora J."/>
            <person name="Crous P."/>
            <person name="Grigoriev I."/>
        </authorList>
    </citation>
    <scope>NUCLEOTIDE SEQUENCE</scope>
    <source>
        <strain evidence="1">CBS 525.71</strain>
    </source>
</reference>